<accession>A0A3S5CIP9</accession>
<protein>
    <submittedName>
        <fullName evidence="1">Uncharacterized protein</fullName>
    </submittedName>
</protein>
<dbReference type="Proteomes" id="UP000784294">
    <property type="component" value="Unassembled WGS sequence"/>
</dbReference>
<dbReference type="EMBL" id="CAAALY010011923">
    <property type="protein sequence ID" value="VEL11480.1"/>
    <property type="molecule type" value="Genomic_DNA"/>
</dbReference>
<name>A0A3S5CIP9_9PLAT</name>
<proteinExistence type="predicted"/>
<evidence type="ECO:0000313" key="2">
    <source>
        <dbReference type="Proteomes" id="UP000784294"/>
    </source>
</evidence>
<gene>
    <name evidence="1" type="ORF">PXEA_LOCUS4920</name>
</gene>
<keyword evidence="2" id="KW-1185">Reference proteome</keyword>
<evidence type="ECO:0000313" key="1">
    <source>
        <dbReference type="EMBL" id="VEL11480.1"/>
    </source>
</evidence>
<dbReference type="AlphaFoldDB" id="A0A3S5CIP9"/>
<sequence>MEHDKETLPPHPPSRLFVTCHGLCGGGVAMKQQPPPSNRLQRPKMIPFLFTHCRQSLFVKTSSQVEFDSQNSFSSRPLWIEVSTSPRSRQHPQRESHSRLVVQRIASTGYSPRHIATPDLESQGGCVFEKTPKSHLPCAPLEYATAGPMYQLSPLCTHKSVSSPAVGADERRTRTMLVETSIWYERVADEELRRSISAEYDELLLLPCSRFE</sequence>
<reference evidence="1" key="1">
    <citation type="submission" date="2018-11" db="EMBL/GenBank/DDBJ databases">
        <authorList>
            <consortium name="Pathogen Informatics"/>
        </authorList>
    </citation>
    <scope>NUCLEOTIDE SEQUENCE</scope>
</reference>
<comment type="caution">
    <text evidence="1">The sequence shown here is derived from an EMBL/GenBank/DDBJ whole genome shotgun (WGS) entry which is preliminary data.</text>
</comment>
<organism evidence="1 2">
    <name type="scientific">Protopolystoma xenopodis</name>
    <dbReference type="NCBI Taxonomy" id="117903"/>
    <lineage>
        <taxon>Eukaryota</taxon>
        <taxon>Metazoa</taxon>
        <taxon>Spiralia</taxon>
        <taxon>Lophotrochozoa</taxon>
        <taxon>Platyhelminthes</taxon>
        <taxon>Monogenea</taxon>
        <taxon>Polyopisthocotylea</taxon>
        <taxon>Polystomatidea</taxon>
        <taxon>Polystomatidae</taxon>
        <taxon>Protopolystoma</taxon>
    </lineage>
</organism>